<proteinExistence type="predicted"/>
<sequence length="140" mass="14734">MGNSMQSGGLDPMARQGNITGIGNNQQHVANNNNNNNSGGGWQGMQTHQHHPNNQMHSGMDMMHSNDSMQYSAQQAAACGSFQGILSPLSSVNGTMGSLSSVNGTFNSIFGSQSDTLGRNQNAMAPDSGQQSQFNQVCNV</sequence>
<dbReference type="RefSeq" id="XP_005826543.1">
    <property type="nucleotide sequence ID" value="XM_005826486.1"/>
</dbReference>
<dbReference type="KEGG" id="gtt:GUITHDRAFT_114291"/>
<dbReference type="HOGENOM" id="CLU_1838996_0_0_1"/>
<evidence type="ECO:0000313" key="2">
    <source>
        <dbReference type="EMBL" id="EKX39563.1"/>
    </source>
</evidence>
<dbReference type="EnsemblProtists" id="EKX39563">
    <property type="protein sequence ID" value="EKX39563"/>
    <property type="gene ID" value="GUITHDRAFT_114291"/>
</dbReference>
<evidence type="ECO:0000256" key="1">
    <source>
        <dbReference type="SAM" id="MobiDB-lite"/>
    </source>
</evidence>
<keyword evidence="4" id="KW-1185">Reference proteome</keyword>
<dbReference type="PaxDb" id="55529-EKX39563"/>
<feature type="compositionally biased region" description="Low complexity" evidence="1">
    <location>
        <begin position="23"/>
        <end position="37"/>
    </location>
</feature>
<feature type="region of interest" description="Disordered" evidence="1">
    <location>
        <begin position="1"/>
        <end position="60"/>
    </location>
</feature>
<protein>
    <submittedName>
        <fullName evidence="2 3">Uncharacterized protein</fullName>
    </submittedName>
</protein>
<gene>
    <name evidence="2" type="ORF">GUITHDRAFT_114291</name>
</gene>
<name>L1ITK1_GUITC</name>
<evidence type="ECO:0000313" key="3">
    <source>
        <dbReference type="EnsemblProtists" id="EKX39563"/>
    </source>
</evidence>
<accession>L1ITK1</accession>
<dbReference type="EMBL" id="JH993038">
    <property type="protein sequence ID" value="EKX39563.1"/>
    <property type="molecule type" value="Genomic_DNA"/>
</dbReference>
<reference evidence="2 4" key="1">
    <citation type="journal article" date="2012" name="Nature">
        <title>Algal genomes reveal evolutionary mosaicism and the fate of nucleomorphs.</title>
        <authorList>
            <consortium name="DOE Joint Genome Institute"/>
            <person name="Curtis B.A."/>
            <person name="Tanifuji G."/>
            <person name="Burki F."/>
            <person name="Gruber A."/>
            <person name="Irimia M."/>
            <person name="Maruyama S."/>
            <person name="Arias M.C."/>
            <person name="Ball S.G."/>
            <person name="Gile G.H."/>
            <person name="Hirakawa Y."/>
            <person name="Hopkins J.F."/>
            <person name="Kuo A."/>
            <person name="Rensing S.A."/>
            <person name="Schmutz J."/>
            <person name="Symeonidi A."/>
            <person name="Elias M."/>
            <person name="Eveleigh R.J."/>
            <person name="Herman E.K."/>
            <person name="Klute M.J."/>
            <person name="Nakayama T."/>
            <person name="Obornik M."/>
            <person name="Reyes-Prieto A."/>
            <person name="Armbrust E.V."/>
            <person name="Aves S.J."/>
            <person name="Beiko R.G."/>
            <person name="Coutinho P."/>
            <person name="Dacks J.B."/>
            <person name="Durnford D.G."/>
            <person name="Fast N.M."/>
            <person name="Green B.R."/>
            <person name="Grisdale C.J."/>
            <person name="Hempel F."/>
            <person name="Henrissat B."/>
            <person name="Hoppner M.P."/>
            <person name="Ishida K."/>
            <person name="Kim E."/>
            <person name="Koreny L."/>
            <person name="Kroth P.G."/>
            <person name="Liu Y."/>
            <person name="Malik S.B."/>
            <person name="Maier U.G."/>
            <person name="McRose D."/>
            <person name="Mock T."/>
            <person name="Neilson J.A."/>
            <person name="Onodera N.T."/>
            <person name="Poole A.M."/>
            <person name="Pritham E.J."/>
            <person name="Richards T.A."/>
            <person name="Rocap G."/>
            <person name="Roy S.W."/>
            <person name="Sarai C."/>
            <person name="Schaack S."/>
            <person name="Shirato S."/>
            <person name="Slamovits C.H."/>
            <person name="Spencer D.F."/>
            <person name="Suzuki S."/>
            <person name="Worden A.Z."/>
            <person name="Zauner S."/>
            <person name="Barry K."/>
            <person name="Bell C."/>
            <person name="Bharti A.K."/>
            <person name="Crow J.A."/>
            <person name="Grimwood J."/>
            <person name="Kramer R."/>
            <person name="Lindquist E."/>
            <person name="Lucas S."/>
            <person name="Salamov A."/>
            <person name="McFadden G.I."/>
            <person name="Lane C.E."/>
            <person name="Keeling P.J."/>
            <person name="Gray M.W."/>
            <person name="Grigoriev I.V."/>
            <person name="Archibald J.M."/>
        </authorList>
    </citation>
    <scope>NUCLEOTIDE SEQUENCE</scope>
    <source>
        <strain evidence="2 4">CCMP2712</strain>
    </source>
</reference>
<reference evidence="3" key="3">
    <citation type="submission" date="2015-06" db="UniProtKB">
        <authorList>
            <consortium name="EnsemblProtists"/>
        </authorList>
    </citation>
    <scope>IDENTIFICATION</scope>
</reference>
<dbReference type="GeneID" id="17296288"/>
<organism evidence="2">
    <name type="scientific">Guillardia theta (strain CCMP2712)</name>
    <name type="common">Cryptophyte</name>
    <dbReference type="NCBI Taxonomy" id="905079"/>
    <lineage>
        <taxon>Eukaryota</taxon>
        <taxon>Cryptophyceae</taxon>
        <taxon>Pyrenomonadales</taxon>
        <taxon>Geminigeraceae</taxon>
        <taxon>Guillardia</taxon>
    </lineage>
</organism>
<dbReference type="AlphaFoldDB" id="L1ITK1"/>
<dbReference type="Proteomes" id="UP000011087">
    <property type="component" value="Unassembled WGS sequence"/>
</dbReference>
<feature type="region of interest" description="Disordered" evidence="1">
    <location>
        <begin position="117"/>
        <end position="140"/>
    </location>
</feature>
<evidence type="ECO:0000313" key="4">
    <source>
        <dbReference type="Proteomes" id="UP000011087"/>
    </source>
</evidence>
<reference evidence="4" key="2">
    <citation type="submission" date="2012-11" db="EMBL/GenBank/DDBJ databases">
        <authorList>
            <person name="Kuo A."/>
            <person name="Curtis B.A."/>
            <person name="Tanifuji G."/>
            <person name="Burki F."/>
            <person name="Gruber A."/>
            <person name="Irimia M."/>
            <person name="Maruyama S."/>
            <person name="Arias M.C."/>
            <person name="Ball S.G."/>
            <person name="Gile G.H."/>
            <person name="Hirakawa Y."/>
            <person name="Hopkins J.F."/>
            <person name="Rensing S.A."/>
            <person name="Schmutz J."/>
            <person name="Symeonidi A."/>
            <person name="Elias M."/>
            <person name="Eveleigh R.J."/>
            <person name="Herman E.K."/>
            <person name="Klute M.J."/>
            <person name="Nakayama T."/>
            <person name="Obornik M."/>
            <person name="Reyes-Prieto A."/>
            <person name="Armbrust E.V."/>
            <person name="Aves S.J."/>
            <person name="Beiko R.G."/>
            <person name="Coutinho P."/>
            <person name="Dacks J.B."/>
            <person name="Durnford D.G."/>
            <person name="Fast N.M."/>
            <person name="Green B.R."/>
            <person name="Grisdale C."/>
            <person name="Hempe F."/>
            <person name="Henrissat B."/>
            <person name="Hoppner M.P."/>
            <person name="Ishida K.-I."/>
            <person name="Kim E."/>
            <person name="Koreny L."/>
            <person name="Kroth P.G."/>
            <person name="Liu Y."/>
            <person name="Malik S.-B."/>
            <person name="Maier U.G."/>
            <person name="McRose D."/>
            <person name="Mock T."/>
            <person name="Neilson J.A."/>
            <person name="Onodera N.T."/>
            <person name="Poole A.M."/>
            <person name="Pritham E.J."/>
            <person name="Richards T.A."/>
            <person name="Rocap G."/>
            <person name="Roy S.W."/>
            <person name="Sarai C."/>
            <person name="Schaack S."/>
            <person name="Shirato S."/>
            <person name="Slamovits C.H."/>
            <person name="Spencer D.F."/>
            <person name="Suzuki S."/>
            <person name="Worden A.Z."/>
            <person name="Zauner S."/>
            <person name="Barry K."/>
            <person name="Bell C."/>
            <person name="Bharti A.K."/>
            <person name="Crow J.A."/>
            <person name="Grimwood J."/>
            <person name="Kramer R."/>
            <person name="Lindquist E."/>
            <person name="Lucas S."/>
            <person name="Salamov A."/>
            <person name="McFadden G.I."/>
            <person name="Lane C.E."/>
            <person name="Keeling P.J."/>
            <person name="Gray M.W."/>
            <person name="Grigoriev I.V."/>
            <person name="Archibald J.M."/>
        </authorList>
    </citation>
    <scope>NUCLEOTIDE SEQUENCE</scope>
    <source>
        <strain evidence="4">CCMP2712</strain>
    </source>
</reference>